<dbReference type="EMBL" id="BJYZ01000018">
    <property type="protein sequence ID" value="GEO39875.1"/>
    <property type="molecule type" value="Genomic_DNA"/>
</dbReference>
<dbReference type="PANTHER" id="PTHR31527">
    <property type="entry name" value="RE64534P"/>
    <property type="match status" value="1"/>
</dbReference>
<protein>
    <recommendedName>
        <fullName evidence="1">DUF1989 domain-containing protein</fullName>
    </recommendedName>
</protein>
<dbReference type="InterPro" id="IPR018959">
    <property type="entry name" value="DUF1989"/>
</dbReference>
<name>A0A512DTT7_9PROT</name>
<dbReference type="OrthoDB" id="9772660at2"/>
<dbReference type="PANTHER" id="PTHR31527:SF0">
    <property type="entry name" value="RE64534P"/>
    <property type="match status" value="1"/>
</dbReference>
<proteinExistence type="predicted"/>
<gene>
    <name evidence="2" type="ORF">SAE02_40230</name>
</gene>
<keyword evidence="3" id="KW-1185">Reference proteome</keyword>
<accession>A0A512DTT7</accession>
<feature type="domain" description="DUF1989" evidence="1">
    <location>
        <begin position="10"/>
        <end position="175"/>
    </location>
</feature>
<reference evidence="2 3" key="1">
    <citation type="submission" date="2019-07" db="EMBL/GenBank/DDBJ databases">
        <title>Whole genome shotgun sequence of Skermanella aerolata NBRC 106429.</title>
        <authorList>
            <person name="Hosoyama A."/>
            <person name="Uohara A."/>
            <person name="Ohji S."/>
            <person name="Ichikawa N."/>
        </authorList>
    </citation>
    <scope>NUCLEOTIDE SEQUENCE [LARGE SCALE GENOMIC DNA]</scope>
    <source>
        <strain evidence="2 3">NBRC 106429</strain>
    </source>
</reference>
<evidence type="ECO:0000259" key="1">
    <source>
        <dbReference type="Pfam" id="PF09347"/>
    </source>
</evidence>
<dbReference type="AlphaFoldDB" id="A0A512DTT7"/>
<comment type="caution">
    <text evidence="2">The sequence shown here is derived from an EMBL/GenBank/DDBJ whole genome shotgun (WGS) entry which is preliminary data.</text>
</comment>
<sequence>MFESNEPVGIIPPRSGAAFELEAGDELTVIDPEGGQVADLLAVSREDIREMLSSGRTLDYAERIYLTTHDKLYSNRSNVMLEIVEDTVGRHDFLLTPCSEATFRLCYDNEPPHPGCHGNLAAALRPYGIEEDAIPVAFNCFMNVPVDGQTGKFRVLPPLSKAGDRIVFKARMDLVIGLTACSAPASNGGSFKPIHYSVRRAEDSQ</sequence>
<dbReference type="Proteomes" id="UP000321523">
    <property type="component" value="Unassembled WGS sequence"/>
</dbReference>
<organism evidence="2 3">
    <name type="scientific">Skermanella aerolata</name>
    <dbReference type="NCBI Taxonomy" id="393310"/>
    <lineage>
        <taxon>Bacteria</taxon>
        <taxon>Pseudomonadati</taxon>
        <taxon>Pseudomonadota</taxon>
        <taxon>Alphaproteobacteria</taxon>
        <taxon>Rhodospirillales</taxon>
        <taxon>Azospirillaceae</taxon>
        <taxon>Skermanella</taxon>
    </lineage>
</organism>
<evidence type="ECO:0000313" key="2">
    <source>
        <dbReference type="EMBL" id="GEO39875.1"/>
    </source>
</evidence>
<dbReference type="Pfam" id="PF09347">
    <property type="entry name" value="DUF1989"/>
    <property type="match status" value="1"/>
</dbReference>
<evidence type="ECO:0000313" key="3">
    <source>
        <dbReference type="Proteomes" id="UP000321523"/>
    </source>
</evidence>